<keyword evidence="2" id="KW-1185">Reference proteome</keyword>
<sequence length="117" mass="13102">MTEIKIPFTKKSIKKVPANDLNPGCKGVELEVQTDFLMSQICSLDKAVGNPTDGSFEKFGFVFKNDTEQATYDALLDSKNQNYELSFDKDKVYLEVFGFGNLPDETKPEVQVSLGHK</sequence>
<organism evidence="1 2">
    <name type="scientific">Diversispora eburnea</name>
    <dbReference type="NCBI Taxonomy" id="1213867"/>
    <lineage>
        <taxon>Eukaryota</taxon>
        <taxon>Fungi</taxon>
        <taxon>Fungi incertae sedis</taxon>
        <taxon>Mucoromycota</taxon>
        <taxon>Glomeromycotina</taxon>
        <taxon>Glomeromycetes</taxon>
        <taxon>Diversisporales</taxon>
        <taxon>Diversisporaceae</taxon>
        <taxon>Diversispora</taxon>
    </lineage>
</organism>
<protein>
    <submittedName>
        <fullName evidence="1">9447_t:CDS:1</fullName>
    </submittedName>
</protein>
<dbReference type="Proteomes" id="UP000789706">
    <property type="component" value="Unassembled WGS sequence"/>
</dbReference>
<dbReference type="OrthoDB" id="2444619at2759"/>
<name>A0A9N9GRT0_9GLOM</name>
<reference evidence="1" key="1">
    <citation type="submission" date="2021-06" db="EMBL/GenBank/DDBJ databases">
        <authorList>
            <person name="Kallberg Y."/>
            <person name="Tangrot J."/>
            <person name="Rosling A."/>
        </authorList>
    </citation>
    <scope>NUCLEOTIDE SEQUENCE</scope>
    <source>
        <strain evidence="1">AZ414A</strain>
    </source>
</reference>
<accession>A0A9N9GRT0</accession>
<dbReference type="EMBL" id="CAJVPK010003682">
    <property type="protein sequence ID" value="CAG8629989.1"/>
    <property type="molecule type" value="Genomic_DNA"/>
</dbReference>
<comment type="caution">
    <text evidence="1">The sequence shown here is derived from an EMBL/GenBank/DDBJ whole genome shotgun (WGS) entry which is preliminary data.</text>
</comment>
<evidence type="ECO:0000313" key="1">
    <source>
        <dbReference type="EMBL" id="CAG8629989.1"/>
    </source>
</evidence>
<dbReference type="AlphaFoldDB" id="A0A9N9GRT0"/>
<gene>
    <name evidence="1" type="ORF">DEBURN_LOCUS10731</name>
</gene>
<evidence type="ECO:0000313" key="2">
    <source>
        <dbReference type="Proteomes" id="UP000789706"/>
    </source>
</evidence>
<proteinExistence type="predicted"/>
<feature type="non-terminal residue" evidence="1">
    <location>
        <position position="117"/>
    </location>
</feature>